<evidence type="ECO:0000256" key="4">
    <source>
        <dbReference type="ARBA" id="ARBA00023134"/>
    </source>
</evidence>
<dbReference type="GO" id="GO:0005047">
    <property type="term" value="F:signal recognition particle binding"/>
    <property type="evidence" value="ECO:0007669"/>
    <property type="project" value="TreeGrafter"/>
</dbReference>
<dbReference type="InterPro" id="IPR003593">
    <property type="entry name" value="AAA+_ATPase"/>
</dbReference>
<dbReference type="AlphaFoldDB" id="A0A5C0UK42"/>
<dbReference type="GO" id="GO:0005886">
    <property type="term" value="C:plasma membrane"/>
    <property type="evidence" value="ECO:0007669"/>
    <property type="project" value="UniProtKB-SubCell"/>
</dbReference>
<dbReference type="PANTHER" id="PTHR43134:SF7">
    <property type="entry name" value="CELL DIVISION PROTEIN FTSY HOMOLOG, CHLOROPLASTIC"/>
    <property type="match status" value="1"/>
</dbReference>
<comment type="subcellular location">
    <subcellularLocation>
        <location evidence="1">Cell inner membrane</location>
        <topology evidence="1">Peripheral membrane protein</topology>
        <orientation evidence="1">Cytoplasmic side</orientation>
    </subcellularLocation>
</comment>
<evidence type="ECO:0000313" key="9">
    <source>
        <dbReference type="EMBL" id="QEK39802.1"/>
    </source>
</evidence>
<dbReference type="SUPFAM" id="SSF52540">
    <property type="entry name" value="P-loop containing nucleoside triphosphate hydrolases"/>
    <property type="match status" value="1"/>
</dbReference>
<sequence>MSLFENLKSKITQSSKTLRSAVNTILAKQSSNDKETLQSIKTILLKADVGITTTDYIIQQLKKRPASADINSSLRNIIHEIISKVEGQFHLNCATSVILVCGVNGSGKTSTIGKLAYSLSQTSSVMVATCDTFRAAACDQLEKLVQLTNANFFTPTAQTPSSIAYEAVQQAVKDNYKILLLDTSGRLSGNKNLWLELKKMKTSIQKAYSEAPEKILLVIDSTCGQNVHNQIDYFSEAFDSISGIVFTKVDNDIKPGTILSVAHKHKIPILFLSTGEDVVNLVQVQTEELVTTMLDIKFD</sequence>
<dbReference type="Pfam" id="PF00448">
    <property type="entry name" value="SRP54"/>
    <property type="match status" value="1"/>
</dbReference>
<keyword evidence="4" id="KW-0342">GTP-binding</keyword>
<dbReference type="InterPro" id="IPR036225">
    <property type="entry name" value="SRP/SRP_N"/>
</dbReference>
<comment type="similarity">
    <text evidence="2">Belongs to the GTP-binding SRP family.</text>
</comment>
<keyword evidence="6" id="KW-0675">Receptor</keyword>
<dbReference type="Proteomes" id="UP000323844">
    <property type="component" value="Chromosome"/>
</dbReference>
<dbReference type="SMART" id="SM00962">
    <property type="entry name" value="SRP54"/>
    <property type="match status" value="1"/>
</dbReference>
<evidence type="ECO:0000256" key="6">
    <source>
        <dbReference type="ARBA" id="ARBA00023170"/>
    </source>
</evidence>
<organism evidence="9 10">
    <name type="scientific">Candidatus Sneabacter namystus</name>
    <dbReference type="NCBI Taxonomy" id="2601646"/>
    <lineage>
        <taxon>Bacteria</taxon>
        <taxon>Pseudomonadati</taxon>
        <taxon>Pseudomonadota</taxon>
        <taxon>Alphaproteobacteria</taxon>
        <taxon>Rickettsiales</taxon>
        <taxon>Rickettsiaceae</taxon>
        <taxon>Rickettsieae</taxon>
        <taxon>Candidatus Sneabacter</taxon>
    </lineage>
</organism>
<dbReference type="InterPro" id="IPR042101">
    <property type="entry name" value="SRP54_N_sf"/>
</dbReference>
<dbReference type="PROSITE" id="PS00300">
    <property type="entry name" value="SRP54"/>
    <property type="match status" value="1"/>
</dbReference>
<evidence type="ECO:0000313" key="10">
    <source>
        <dbReference type="Proteomes" id="UP000323844"/>
    </source>
</evidence>
<evidence type="ECO:0000259" key="8">
    <source>
        <dbReference type="PROSITE" id="PS00300"/>
    </source>
</evidence>
<feature type="domain" description="SRP54-type proteins GTP-binding" evidence="8">
    <location>
        <begin position="268"/>
        <end position="281"/>
    </location>
</feature>
<evidence type="ECO:0000256" key="1">
    <source>
        <dbReference type="ARBA" id="ARBA00004515"/>
    </source>
</evidence>
<accession>A0A5C0UK42</accession>
<dbReference type="InterPro" id="IPR027417">
    <property type="entry name" value="P-loop_NTPase"/>
</dbReference>
<dbReference type="OrthoDB" id="9804720at2"/>
<proteinExistence type="inferred from homology"/>
<dbReference type="Gene3D" id="1.20.120.140">
    <property type="entry name" value="Signal recognition particle SRP54, nucleotide-binding domain"/>
    <property type="match status" value="1"/>
</dbReference>
<dbReference type="KEGG" id="snay:FZC37_02605"/>
<dbReference type="SMART" id="SM00382">
    <property type="entry name" value="AAA"/>
    <property type="match status" value="1"/>
</dbReference>
<name>A0A5C0UK42_9RICK</name>
<dbReference type="GO" id="GO:0003924">
    <property type="term" value="F:GTPase activity"/>
    <property type="evidence" value="ECO:0007669"/>
    <property type="project" value="TreeGrafter"/>
</dbReference>
<keyword evidence="10" id="KW-1185">Reference proteome</keyword>
<comment type="catalytic activity">
    <reaction evidence="7">
        <text>GTP + H2O = GDP + phosphate + H(+)</text>
        <dbReference type="Rhea" id="RHEA:19669"/>
        <dbReference type="ChEBI" id="CHEBI:15377"/>
        <dbReference type="ChEBI" id="CHEBI:15378"/>
        <dbReference type="ChEBI" id="CHEBI:37565"/>
        <dbReference type="ChEBI" id="CHEBI:43474"/>
        <dbReference type="ChEBI" id="CHEBI:58189"/>
        <dbReference type="EC" id="3.6.5.4"/>
    </reaction>
</comment>
<dbReference type="RefSeq" id="WP_148952163.1">
    <property type="nucleotide sequence ID" value="NZ_CP043312.1"/>
</dbReference>
<dbReference type="Gene3D" id="3.40.50.300">
    <property type="entry name" value="P-loop containing nucleotide triphosphate hydrolases"/>
    <property type="match status" value="1"/>
</dbReference>
<evidence type="ECO:0000256" key="5">
    <source>
        <dbReference type="ARBA" id="ARBA00023136"/>
    </source>
</evidence>
<dbReference type="InterPro" id="IPR013822">
    <property type="entry name" value="Signal_recog_particl_SRP54_hlx"/>
</dbReference>
<evidence type="ECO:0000256" key="7">
    <source>
        <dbReference type="ARBA" id="ARBA00048027"/>
    </source>
</evidence>
<dbReference type="SUPFAM" id="SSF47364">
    <property type="entry name" value="Domain of the SRP/SRP receptor G-proteins"/>
    <property type="match status" value="1"/>
</dbReference>
<keyword evidence="3" id="KW-0547">Nucleotide-binding</keyword>
<evidence type="ECO:0000256" key="2">
    <source>
        <dbReference type="ARBA" id="ARBA00008531"/>
    </source>
</evidence>
<dbReference type="SMART" id="SM00963">
    <property type="entry name" value="SRP54_N"/>
    <property type="match status" value="1"/>
</dbReference>
<protein>
    <recommendedName>
        <fullName evidence="8">SRP54-type proteins GTP-binding domain-containing protein</fullName>
    </recommendedName>
</protein>
<dbReference type="EMBL" id="CP043312">
    <property type="protein sequence ID" value="QEK39802.1"/>
    <property type="molecule type" value="Genomic_DNA"/>
</dbReference>
<keyword evidence="5" id="KW-0472">Membrane</keyword>
<evidence type="ECO:0000256" key="3">
    <source>
        <dbReference type="ARBA" id="ARBA00022741"/>
    </source>
</evidence>
<dbReference type="InterPro" id="IPR000897">
    <property type="entry name" value="SRP54_GTPase_dom"/>
</dbReference>
<dbReference type="GO" id="GO:0005525">
    <property type="term" value="F:GTP binding"/>
    <property type="evidence" value="ECO:0007669"/>
    <property type="project" value="UniProtKB-KW"/>
</dbReference>
<dbReference type="GO" id="GO:0006614">
    <property type="term" value="P:SRP-dependent cotranslational protein targeting to membrane"/>
    <property type="evidence" value="ECO:0007669"/>
    <property type="project" value="InterPro"/>
</dbReference>
<gene>
    <name evidence="9" type="ORF">FZC37_02605</name>
</gene>
<dbReference type="GO" id="GO:0005737">
    <property type="term" value="C:cytoplasm"/>
    <property type="evidence" value="ECO:0007669"/>
    <property type="project" value="UniProtKB-ARBA"/>
</dbReference>
<dbReference type="PANTHER" id="PTHR43134">
    <property type="entry name" value="SIGNAL RECOGNITION PARTICLE RECEPTOR SUBUNIT ALPHA"/>
    <property type="match status" value="1"/>
</dbReference>
<reference evidence="9 10" key="1">
    <citation type="submission" date="2019-08" db="EMBL/GenBank/DDBJ databases">
        <title>Highly reduced genomes of protist endosymbionts show evolutionary convergence.</title>
        <authorList>
            <person name="George E."/>
            <person name="Husnik F."/>
            <person name="Tashyreva D."/>
            <person name="Prokopchuk G."/>
            <person name="Horak A."/>
            <person name="Kwong W.K."/>
            <person name="Lukes J."/>
            <person name="Keeling P.J."/>
        </authorList>
    </citation>
    <scope>NUCLEOTIDE SEQUENCE [LARGE SCALE GENOMIC DNA]</scope>
    <source>
        <strain evidence="9">1621</strain>
    </source>
</reference>
<dbReference type="Pfam" id="PF02881">
    <property type="entry name" value="SRP54_N"/>
    <property type="match status" value="1"/>
</dbReference>